<feature type="repeat" description="NHL" evidence="2">
    <location>
        <begin position="197"/>
        <end position="240"/>
    </location>
</feature>
<dbReference type="AlphaFoldDB" id="A0A806KIY8"/>
<dbReference type="Gene3D" id="1.25.40.10">
    <property type="entry name" value="Tetratricopeptide repeat domain"/>
    <property type="match status" value="1"/>
</dbReference>
<organism evidence="3">
    <name type="scientific">uncultured bacterium contig00033</name>
    <dbReference type="NCBI Taxonomy" id="1181522"/>
    <lineage>
        <taxon>Bacteria</taxon>
        <taxon>environmental samples</taxon>
    </lineage>
</organism>
<reference evidence="3" key="1">
    <citation type="submission" date="2012-03" db="EMBL/GenBank/DDBJ databases">
        <title>Functional metagenomics reveals considerable lignocellulase gene clusters in the gut microbiome of a wood-feeding higher termite.</title>
        <authorList>
            <person name="Liu N."/>
        </authorList>
    </citation>
    <scope>NUCLEOTIDE SEQUENCE</scope>
</reference>
<dbReference type="GO" id="GO:0000209">
    <property type="term" value="P:protein polyubiquitination"/>
    <property type="evidence" value="ECO:0007669"/>
    <property type="project" value="TreeGrafter"/>
</dbReference>
<dbReference type="InterPro" id="IPR050952">
    <property type="entry name" value="TRIM-NHL_E3_ligases"/>
</dbReference>
<name>A0A806KIY8_9BACT</name>
<dbReference type="InterPro" id="IPR011990">
    <property type="entry name" value="TPR-like_helical_dom_sf"/>
</dbReference>
<dbReference type="CDD" id="cd05819">
    <property type="entry name" value="NHL"/>
    <property type="match status" value="1"/>
</dbReference>
<dbReference type="EMBL" id="JQ844220">
    <property type="protein sequence ID" value="AGS53064.1"/>
    <property type="molecule type" value="Genomic_DNA"/>
</dbReference>
<dbReference type="PANTHER" id="PTHR24104:SF25">
    <property type="entry name" value="PROTEIN LIN-41"/>
    <property type="match status" value="1"/>
</dbReference>
<sequence>MDALYAREEFRIGVQAFNRFNFNEAILLFENALRYRPGEALILEWLGRAYYRSGFEEAAIAIWQASAAAYGYSSRMGMLLSSKIETLRIRRSLLPVADDAVRYVESGRFVGRSGDLVLYRQPSAVLPREDGTTWVVAYGSNELLRIDVNGIIRDRKRGPLYGFDRPYDLARGPDGKLFLSEFRGGRVSVLSAEGDWQYYIGSKGIGPGQFMGPQNLAVDDEGYLYVVDFGNRRVSKFDPSGTFIASFGKNSANAEVLKFPTGIAVADGIVYVADKYSRSIHTFDRNGAYLGVFISEGLVGPESLRLLSDGRLLVTDTNRFLLVDPDTAIVRELGVIGNISAVRVTGSDIDRNGSILAADFKNGEVSILTRIEDKAAGLFVKIDRIVADEFPLVKAEILVQDRLRRPVVGLDQRNFLLTEYGSPVGGLNFLGASNLSTLSDAAIFIERSAESAARRDDLAAAVRDIGASGMRLVSLVSAGERPTKENLAASGGVSPARALEEAARGSASAYSPRWRFDLGLRLAATDLLAGEKSGPWFLSEPGSTPQTPRAGLGRWLLKTTASLSLPPTLRITESCFTPFLSAAKLLPNWPTFARKPAARLCSFTVTKELPVSWQAMFPCRPVIIILVSLLRFLRITAGPTFPSKPKSTSWKDPAATKQATLPRWNNLAYEEPGLFRATRLWWRRVWLNGLVRQLKLSNTLLYHGNQLSDNPCDF</sequence>
<dbReference type="InterPro" id="IPR001258">
    <property type="entry name" value="NHL_repeat"/>
</dbReference>
<dbReference type="GO" id="GO:0061630">
    <property type="term" value="F:ubiquitin protein ligase activity"/>
    <property type="evidence" value="ECO:0007669"/>
    <property type="project" value="TreeGrafter"/>
</dbReference>
<dbReference type="GO" id="GO:0008270">
    <property type="term" value="F:zinc ion binding"/>
    <property type="evidence" value="ECO:0007669"/>
    <property type="project" value="UniProtKB-KW"/>
</dbReference>
<dbReference type="Gene3D" id="2.120.10.30">
    <property type="entry name" value="TolB, C-terminal domain"/>
    <property type="match status" value="2"/>
</dbReference>
<dbReference type="PANTHER" id="PTHR24104">
    <property type="entry name" value="E3 UBIQUITIN-PROTEIN LIGASE NHLRC1-RELATED"/>
    <property type="match status" value="1"/>
</dbReference>
<dbReference type="InterPro" id="IPR011042">
    <property type="entry name" value="6-blade_b-propeller_TolB-like"/>
</dbReference>
<protein>
    <recommendedName>
        <fullName evidence="4">NHL repeat containing protein</fullName>
    </recommendedName>
</protein>
<evidence type="ECO:0000256" key="1">
    <source>
        <dbReference type="ARBA" id="ARBA00022737"/>
    </source>
</evidence>
<dbReference type="GO" id="GO:0043161">
    <property type="term" value="P:proteasome-mediated ubiquitin-dependent protein catabolic process"/>
    <property type="evidence" value="ECO:0007669"/>
    <property type="project" value="TreeGrafter"/>
</dbReference>
<dbReference type="PROSITE" id="PS51125">
    <property type="entry name" value="NHL"/>
    <property type="match status" value="1"/>
</dbReference>
<evidence type="ECO:0008006" key="4">
    <source>
        <dbReference type="Google" id="ProtNLM"/>
    </source>
</evidence>
<evidence type="ECO:0000313" key="3">
    <source>
        <dbReference type="EMBL" id="AGS53064.1"/>
    </source>
</evidence>
<dbReference type="SUPFAM" id="SSF101898">
    <property type="entry name" value="NHL repeat"/>
    <property type="match status" value="1"/>
</dbReference>
<proteinExistence type="predicted"/>
<keyword evidence="1" id="KW-0677">Repeat</keyword>
<dbReference type="Pfam" id="PF17170">
    <property type="entry name" value="DUF5128"/>
    <property type="match status" value="1"/>
</dbReference>
<evidence type="ECO:0000256" key="2">
    <source>
        <dbReference type="PROSITE-ProRule" id="PRU00504"/>
    </source>
</evidence>
<dbReference type="SUPFAM" id="SSF48452">
    <property type="entry name" value="TPR-like"/>
    <property type="match status" value="1"/>
</dbReference>
<accession>A0A806KIY8</accession>